<dbReference type="PANTHER" id="PTHR42742">
    <property type="entry name" value="TRANSCRIPTIONAL REPRESSOR MPRA"/>
    <property type="match status" value="1"/>
</dbReference>
<evidence type="ECO:0000256" key="4">
    <source>
        <dbReference type="ARBA" id="ARBA00022723"/>
    </source>
</evidence>
<evidence type="ECO:0000256" key="9">
    <source>
        <dbReference type="ARBA" id="ARBA00022842"/>
    </source>
</evidence>
<feature type="region of interest" description="Disordered" evidence="13">
    <location>
        <begin position="137"/>
        <end position="161"/>
    </location>
</feature>
<evidence type="ECO:0000256" key="2">
    <source>
        <dbReference type="ARBA" id="ARBA00006479"/>
    </source>
</evidence>
<name>A0A920CRR5_9BACL</name>
<gene>
    <name evidence="14" type="ORF">J34TS1_61060</name>
</gene>
<dbReference type="EMBL" id="BORT01000050">
    <property type="protein sequence ID" value="GIO51341.1"/>
    <property type="molecule type" value="Genomic_DNA"/>
</dbReference>
<organism evidence="14 15">
    <name type="scientific">Paenibacillus azoreducens</name>
    <dbReference type="NCBI Taxonomy" id="116718"/>
    <lineage>
        <taxon>Bacteria</taxon>
        <taxon>Bacillati</taxon>
        <taxon>Bacillota</taxon>
        <taxon>Bacilli</taxon>
        <taxon>Bacillales</taxon>
        <taxon>Paenibacillaceae</taxon>
        <taxon>Paenibacillus</taxon>
    </lineage>
</organism>
<evidence type="ECO:0000256" key="6">
    <source>
        <dbReference type="ARBA" id="ARBA00022777"/>
    </source>
</evidence>
<reference evidence="14 15" key="1">
    <citation type="submission" date="2021-03" db="EMBL/GenBank/DDBJ databases">
        <title>Antimicrobial resistance genes in bacteria isolated from Japanese honey, and their potential for conferring macrolide and lincosamide resistance in the American foulbrood pathogen Paenibacillus larvae.</title>
        <authorList>
            <person name="Okamoto M."/>
            <person name="Kumagai M."/>
            <person name="Kanamori H."/>
            <person name="Takamatsu D."/>
        </authorList>
    </citation>
    <scope>NUCLEOTIDE SEQUENCE [LARGE SCALE GENOMIC DNA]</scope>
    <source>
        <strain evidence="14 15">J34TS1</strain>
    </source>
</reference>
<proteinExistence type="inferred from homology"/>
<keyword evidence="3" id="KW-0808">Transferase</keyword>
<dbReference type="InterPro" id="IPR000600">
    <property type="entry name" value="ROK"/>
</dbReference>
<dbReference type="EC" id="2.7.1.4" evidence="11"/>
<dbReference type="InterPro" id="IPR051804">
    <property type="entry name" value="Carb_Metab_Reg_Kinase/Isom"/>
</dbReference>
<protein>
    <recommendedName>
        <fullName evidence="11">fructokinase</fullName>
        <ecNumber evidence="11">2.7.1.4</ecNumber>
    </recommendedName>
</protein>
<keyword evidence="10" id="KW-0119">Carbohydrate metabolism</keyword>
<dbReference type="SUPFAM" id="SSF53067">
    <property type="entry name" value="Actin-like ATPase domain"/>
    <property type="match status" value="1"/>
</dbReference>
<evidence type="ECO:0000256" key="10">
    <source>
        <dbReference type="ARBA" id="ARBA00023277"/>
    </source>
</evidence>
<keyword evidence="15" id="KW-1185">Reference proteome</keyword>
<comment type="similarity">
    <text evidence="2">Belongs to the ROK (NagC/XylR) family.</text>
</comment>
<dbReference type="FunFam" id="3.30.420.40:FF:000153">
    <property type="entry name" value="Putative fructokinase"/>
    <property type="match status" value="1"/>
</dbReference>
<evidence type="ECO:0000313" key="14">
    <source>
        <dbReference type="EMBL" id="GIO51341.1"/>
    </source>
</evidence>
<keyword evidence="5" id="KW-0547">Nucleotide-binding</keyword>
<evidence type="ECO:0000256" key="3">
    <source>
        <dbReference type="ARBA" id="ARBA00022679"/>
    </source>
</evidence>
<evidence type="ECO:0000256" key="7">
    <source>
        <dbReference type="ARBA" id="ARBA00022833"/>
    </source>
</evidence>
<dbReference type="GO" id="GO:0005524">
    <property type="term" value="F:ATP binding"/>
    <property type="evidence" value="ECO:0007669"/>
    <property type="project" value="UniProtKB-KW"/>
</dbReference>
<dbReference type="Proteomes" id="UP000682811">
    <property type="component" value="Unassembled WGS sequence"/>
</dbReference>
<dbReference type="PANTHER" id="PTHR42742:SF3">
    <property type="entry name" value="FRUCTOKINASE"/>
    <property type="match status" value="1"/>
</dbReference>
<keyword evidence="4" id="KW-0479">Metal-binding</keyword>
<evidence type="ECO:0000256" key="8">
    <source>
        <dbReference type="ARBA" id="ARBA00022840"/>
    </source>
</evidence>
<evidence type="ECO:0000256" key="13">
    <source>
        <dbReference type="SAM" id="MobiDB-lite"/>
    </source>
</evidence>
<sequence length="183" mass="19789">MRIGAIEAGGTKFVCGVGNESGLMEDSISFPTGHPEETLPQVISYFKKNRVEAIGIGSFGPVGLRRDSPTYGFITTTPKPGWAQYPFLDAMRRHFGVPFGWDTDVNAAAFGEAAWGAAEGLDSCVYDRHGHRRRRICRRPTRSRPGSSGGRPCAREAPSGGFLSGRLRLPWRLPGRDGGGTGH</sequence>
<evidence type="ECO:0000256" key="12">
    <source>
        <dbReference type="ARBA" id="ARBA00048451"/>
    </source>
</evidence>
<comment type="cofactor">
    <cofactor evidence="1">
        <name>Mg(2+)</name>
        <dbReference type="ChEBI" id="CHEBI:18420"/>
    </cofactor>
</comment>
<dbReference type="GO" id="GO:0008865">
    <property type="term" value="F:fructokinase activity"/>
    <property type="evidence" value="ECO:0007669"/>
    <property type="project" value="UniProtKB-EC"/>
</dbReference>
<keyword evidence="7" id="KW-0862">Zinc</keyword>
<accession>A0A920CRR5</accession>
<evidence type="ECO:0000256" key="5">
    <source>
        <dbReference type="ARBA" id="ARBA00022741"/>
    </source>
</evidence>
<dbReference type="Gene3D" id="3.30.420.40">
    <property type="match status" value="1"/>
</dbReference>
<keyword evidence="6" id="KW-0418">Kinase</keyword>
<dbReference type="AlphaFoldDB" id="A0A920CRR5"/>
<comment type="catalytic activity">
    <reaction evidence="12">
        <text>D-fructose + ATP = D-fructose 6-phosphate + ADP + H(+)</text>
        <dbReference type="Rhea" id="RHEA:16125"/>
        <dbReference type="ChEBI" id="CHEBI:15378"/>
        <dbReference type="ChEBI" id="CHEBI:30616"/>
        <dbReference type="ChEBI" id="CHEBI:37721"/>
        <dbReference type="ChEBI" id="CHEBI:61527"/>
        <dbReference type="ChEBI" id="CHEBI:456216"/>
        <dbReference type="EC" id="2.7.1.4"/>
    </reaction>
</comment>
<evidence type="ECO:0000256" key="1">
    <source>
        <dbReference type="ARBA" id="ARBA00001946"/>
    </source>
</evidence>
<dbReference type="InterPro" id="IPR043129">
    <property type="entry name" value="ATPase_NBD"/>
</dbReference>
<evidence type="ECO:0000256" key="11">
    <source>
        <dbReference type="ARBA" id="ARBA00038887"/>
    </source>
</evidence>
<evidence type="ECO:0000313" key="15">
    <source>
        <dbReference type="Proteomes" id="UP000682811"/>
    </source>
</evidence>
<dbReference type="GO" id="GO:0046872">
    <property type="term" value="F:metal ion binding"/>
    <property type="evidence" value="ECO:0007669"/>
    <property type="project" value="UniProtKB-KW"/>
</dbReference>
<keyword evidence="9" id="KW-0460">Magnesium</keyword>
<dbReference type="Pfam" id="PF00480">
    <property type="entry name" value="ROK"/>
    <property type="match status" value="1"/>
</dbReference>
<keyword evidence="8" id="KW-0067">ATP-binding</keyword>
<feature type="compositionally biased region" description="Low complexity" evidence="13">
    <location>
        <begin position="143"/>
        <end position="152"/>
    </location>
</feature>
<comment type="caution">
    <text evidence="14">The sequence shown here is derived from an EMBL/GenBank/DDBJ whole genome shotgun (WGS) entry which is preliminary data.</text>
</comment>